<reference evidence="1 2" key="1">
    <citation type="submission" date="2012-06" db="EMBL/GenBank/DDBJ databases">
        <title>Finished chromosome of genome of Cylindrospermum stagnale PCC 7417.</title>
        <authorList>
            <consortium name="US DOE Joint Genome Institute"/>
            <person name="Gugger M."/>
            <person name="Coursin T."/>
            <person name="Rippka R."/>
            <person name="Tandeau De Marsac N."/>
            <person name="Huntemann M."/>
            <person name="Wei C.-L."/>
            <person name="Han J."/>
            <person name="Detter J.C."/>
            <person name="Han C."/>
            <person name="Tapia R."/>
            <person name="Chen A."/>
            <person name="Kyrpides N."/>
            <person name="Mavromatis K."/>
            <person name="Markowitz V."/>
            <person name="Szeto E."/>
            <person name="Ivanova N."/>
            <person name="Pagani I."/>
            <person name="Pati A."/>
            <person name="Goodwin L."/>
            <person name="Nordberg H.P."/>
            <person name="Cantor M.N."/>
            <person name="Hua S.X."/>
            <person name="Woyke T."/>
            <person name="Kerfeld C.A."/>
        </authorList>
    </citation>
    <scope>NUCLEOTIDE SEQUENCE [LARGE SCALE GENOMIC DNA]</scope>
    <source>
        <strain evidence="1 2">PCC 7417</strain>
    </source>
</reference>
<proteinExistence type="predicted"/>
<dbReference type="HOGENOM" id="CLU_3024571_0_0_3"/>
<organism evidence="1 2">
    <name type="scientific">Cylindrospermum stagnale PCC 7417</name>
    <dbReference type="NCBI Taxonomy" id="56107"/>
    <lineage>
        <taxon>Bacteria</taxon>
        <taxon>Bacillati</taxon>
        <taxon>Cyanobacteriota</taxon>
        <taxon>Cyanophyceae</taxon>
        <taxon>Nostocales</taxon>
        <taxon>Nostocaceae</taxon>
        <taxon>Cylindrospermum</taxon>
    </lineage>
</organism>
<gene>
    <name evidence="1" type="ORF">Cylst_1951</name>
</gene>
<dbReference type="AlphaFoldDB" id="K9WXG6"/>
<accession>K9WXG6</accession>
<evidence type="ECO:0000313" key="1">
    <source>
        <dbReference type="EMBL" id="AFZ24197.1"/>
    </source>
</evidence>
<evidence type="ECO:0000313" key="2">
    <source>
        <dbReference type="Proteomes" id="UP000010475"/>
    </source>
</evidence>
<keyword evidence="2" id="KW-1185">Reference proteome</keyword>
<dbReference type="KEGG" id="csg:Cylst_1951"/>
<dbReference type="Proteomes" id="UP000010475">
    <property type="component" value="Chromosome"/>
</dbReference>
<name>K9WXG6_9NOST</name>
<dbReference type="EMBL" id="CP003642">
    <property type="protein sequence ID" value="AFZ24197.1"/>
    <property type="molecule type" value="Genomic_DNA"/>
</dbReference>
<protein>
    <submittedName>
        <fullName evidence="1">Uncharacterized protein</fullName>
    </submittedName>
</protein>
<sequence>MSNRLYLLQRLIDQKTDSGGFYAFSFKSKERVVKSTRSFNILEEFTILKKLLEDV</sequence>